<evidence type="ECO:0000256" key="2">
    <source>
        <dbReference type="ARBA" id="ARBA00005993"/>
    </source>
</evidence>
<evidence type="ECO:0000256" key="11">
    <source>
        <dbReference type="RuleBase" id="RU004334"/>
    </source>
</evidence>
<dbReference type="InterPro" id="IPR013088">
    <property type="entry name" value="Znf_NHR/GATA"/>
</dbReference>
<comment type="similarity">
    <text evidence="2 11">Belongs to the nuclear hormone receptor family.</text>
</comment>
<evidence type="ECO:0000256" key="3">
    <source>
        <dbReference type="ARBA" id="ARBA00022723"/>
    </source>
</evidence>
<evidence type="ECO:0000256" key="9">
    <source>
        <dbReference type="ARBA" id="ARBA00023170"/>
    </source>
</evidence>
<keyword evidence="6 11" id="KW-0805">Transcription regulation</keyword>
<comment type="subcellular location">
    <subcellularLocation>
        <location evidence="1 11">Nucleus</location>
    </subcellularLocation>
</comment>
<dbReference type="InterPro" id="IPR001723">
    <property type="entry name" value="Nuclear_hrmn_rcpt"/>
</dbReference>
<keyword evidence="7 11" id="KW-0238">DNA-binding</keyword>
<dbReference type="Proteomes" id="UP000494206">
    <property type="component" value="Unassembled WGS sequence"/>
</dbReference>
<organism evidence="15 16">
    <name type="scientific">Caenorhabditis bovis</name>
    <dbReference type="NCBI Taxonomy" id="2654633"/>
    <lineage>
        <taxon>Eukaryota</taxon>
        <taxon>Metazoa</taxon>
        <taxon>Ecdysozoa</taxon>
        <taxon>Nematoda</taxon>
        <taxon>Chromadorea</taxon>
        <taxon>Rhabditida</taxon>
        <taxon>Rhabditina</taxon>
        <taxon>Rhabditomorpha</taxon>
        <taxon>Rhabditoidea</taxon>
        <taxon>Rhabditidae</taxon>
        <taxon>Peloderinae</taxon>
        <taxon>Caenorhabditis</taxon>
    </lineage>
</organism>
<evidence type="ECO:0000256" key="1">
    <source>
        <dbReference type="ARBA" id="ARBA00004123"/>
    </source>
</evidence>
<feature type="region of interest" description="Disordered" evidence="12">
    <location>
        <begin position="85"/>
        <end position="123"/>
    </location>
</feature>
<feature type="compositionally biased region" description="Basic and acidic residues" evidence="12">
    <location>
        <begin position="312"/>
        <end position="325"/>
    </location>
</feature>
<dbReference type="FunFam" id="3.30.50.10:FF:000030">
    <property type="entry name" value="Nuclear Hormone Receptor family"/>
    <property type="match status" value="1"/>
</dbReference>
<dbReference type="GO" id="GO:0003700">
    <property type="term" value="F:DNA-binding transcription factor activity"/>
    <property type="evidence" value="ECO:0007669"/>
    <property type="project" value="InterPro"/>
</dbReference>
<dbReference type="Pfam" id="PF00104">
    <property type="entry name" value="Hormone_recep"/>
    <property type="match status" value="2"/>
</dbReference>
<keyword evidence="8 11" id="KW-0804">Transcription</keyword>
<dbReference type="Pfam" id="PF00105">
    <property type="entry name" value="zf-C4"/>
    <property type="match status" value="1"/>
</dbReference>
<dbReference type="PRINTS" id="PR00398">
    <property type="entry name" value="STRDHORMONER"/>
</dbReference>
<dbReference type="InterPro" id="IPR001628">
    <property type="entry name" value="Znf_hrmn_rcpt"/>
</dbReference>
<evidence type="ECO:0000256" key="12">
    <source>
        <dbReference type="SAM" id="MobiDB-lite"/>
    </source>
</evidence>
<dbReference type="GO" id="GO:0000978">
    <property type="term" value="F:RNA polymerase II cis-regulatory region sequence-specific DNA binding"/>
    <property type="evidence" value="ECO:0007669"/>
    <property type="project" value="InterPro"/>
</dbReference>
<dbReference type="SMART" id="SM00430">
    <property type="entry name" value="HOLI"/>
    <property type="match status" value="1"/>
</dbReference>
<keyword evidence="9 11" id="KW-0675">Receptor</keyword>
<keyword evidence="5 11" id="KW-0862">Zinc</keyword>
<dbReference type="PANTHER" id="PTHR24083">
    <property type="entry name" value="NUCLEAR HORMONE RECEPTOR"/>
    <property type="match status" value="1"/>
</dbReference>
<keyword evidence="4 11" id="KW-0863">Zinc-finger</keyword>
<evidence type="ECO:0000256" key="7">
    <source>
        <dbReference type="ARBA" id="ARBA00023125"/>
    </source>
</evidence>
<evidence type="ECO:0000256" key="6">
    <source>
        <dbReference type="ARBA" id="ARBA00023015"/>
    </source>
</evidence>
<dbReference type="InterPro" id="IPR050274">
    <property type="entry name" value="Nuclear_hormone_rcpt_NR2"/>
</dbReference>
<accession>A0A8S1EEY0</accession>
<protein>
    <submittedName>
        <fullName evidence="15">Uncharacterized protein</fullName>
    </submittedName>
</protein>
<dbReference type="EMBL" id="CADEPM010000001">
    <property type="protein sequence ID" value="CAB3398075.1"/>
    <property type="molecule type" value="Genomic_DNA"/>
</dbReference>
<comment type="caution">
    <text evidence="15">The sequence shown here is derived from an EMBL/GenBank/DDBJ whole genome shotgun (WGS) entry which is preliminary data.</text>
</comment>
<dbReference type="InterPro" id="IPR000536">
    <property type="entry name" value="Nucl_hrmn_rcpt_lig-bd"/>
</dbReference>
<proteinExistence type="inferred from homology"/>
<dbReference type="PROSITE" id="PS51030">
    <property type="entry name" value="NUCLEAR_REC_DBD_2"/>
    <property type="match status" value="1"/>
</dbReference>
<feature type="region of interest" description="Disordered" evidence="12">
    <location>
        <begin position="301"/>
        <end position="325"/>
    </location>
</feature>
<dbReference type="AlphaFoldDB" id="A0A8S1EEY0"/>
<reference evidence="15 16" key="1">
    <citation type="submission" date="2020-04" db="EMBL/GenBank/DDBJ databases">
        <authorList>
            <person name="Laetsch R D."/>
            <person name="Stevens L."/>
            <person name="Kumar S."/>
            <person name="Blaxter L. M."/>
        </authorList>
    </citation>
    <scope>NUCLEOTIDE SEQUENCE [LARGE SCALE GENOMIC DNA]</scope>
</reference>
<gene>
    <name evidence="15" type="ORF">CBOVIS_LOCUS1400</name>
</gene>
<name>A0A8S1EEY0_9PELO</name>
<evidence type="ECO:0000256" key="10">
    <source>
        <dbReference type="ARBA" id="ARBA00023242"/>
    </source>
</evidence>
<keyword evidence="3 11" id="KW-0479">Metal-binding</keyword>
<dbReference type="InterPro" id="IPR035500">
    <property type="entry name" value="NHR-like_dom_sf"/>
</dbReference>
<dbReference type="PRINTS" id="PR00047">
    <property type="entry name" value="STROIDFINGER"/>
</dbReference>
<dbReference type="PROSITE" id="PS00031">
    <property type="entry name" value="NUCLEAR_REC_DBD_1"/>
    <property type="match status" value="1"/>
</dbReference>
<dbReference type="GO" id="GO:0005634">
    <property type="term" value="C:nucleus"/>
    <property type="evidence" value="ECO:0007669"/>
    <property type="project" value="UniProtKB-SubCell"/>
</dbReference>
<keyword evidence="10 11" id="KW-0539">Nucleus</keyword>
<evidence type="ECO:0000256" key="5">
    <source>
        <dbReference type="ARBA" id="ARBA00022833"/>
    </source>
</evidence>
<dbReference type="OrthoDB" id="10000397at2759"/>
<dbReference type="SMART" id="SM00399">
    <property type="entry name" value="ZnF_C4"/>
    <property type="match status" value="1"/>
</dbReference>
<dbReference type="Gene3D" id="3.30.50.10">
    <property type="entry name" value="Erythroid Transcription Factor GATA-1, subunit A"/>
    <property type="match status" value="1"/>
</dbReference>
<dbReference type="CDD" id="cd06960">
    <property type="entry name" value="NR_DBD_HNF4A"/>
    <property type="match status" value="1"/>
</dbReference>
<dbReference type="Gene3D" id="1.10.565.10">
    <property type="entry name" value="Retinoid X Receptor"/>
    <property type="match status" value="1"/>
</dbReference>
<evidence type="ECO:0000313" key="15">
    <source>
        <dbReference type="EMBL" id="CAB3398075.1"/>
    </source>
</evidence>
<keyword evidence="16" id="KW-1185">Reference proteome</keyword>
<evidence type="ECO:0000256" key="4">
    <source>
        <dbReference type="ARBA" id="ARBA00022771"/>
    </source>
</evidence>
<dbReference type="PROSITE" id="PS51843">
    <property type="entry name" value="NR_LBD"/>
    <property type="match status" value="1"/>
</dbReference>
<evidence type="ECO:0000313" key="16">
    <source>
        <dbReference type="Proteomes" id="UP000494206"/>
    </source>
</evidence>
<feature type="domain" description="NR LBD" evidence="14">
    <location>
        <begin position="160"/>
        <end position="534"/>
    </location>
</feature>
<dbReference type="GO" id="GO:0008270">
    <property type="term" value="F:zinc ion binding"/>
    <property type="evidence" value="ECO:0007669"/>
    <property type="project" value="UniProtKB-KW"/>
</dbReference>
<evidence type="ECO:0000256" key="8">
    <source>
        <dbReference type="ARBA" id="ARBA00023163"/>
    </source>
</evidence>
<dbReference type="SUPFAM" id="SSF57716">
    <property type="entry name" value="Glucocorticoid receptor-like (DNA-binding domain)"/>
    <property type="match status" value="1"/>
</dbReference>
<feature type="domain" description="Nuclear receptor" evidence="13">
    <location>
        <begin position="8"/>
        <end position="83"/>
    </location>
</feature>
<evidence type="ECO:0000259" key="13">
    <source>
        <dbReference type="PROSITE" id="PS51030"/>
    </source>
</evidence>
<feature type="compositionally biased region" description="Polar residues" evidence="12">
    <location>
        <begin position="105"/>
        <end position="120"/>
    </location>
</feature>
<sequence length="558" mass="62141">MSEKLPPGTLCAVCDDVATGKHYSVASCNGCKTFFRRALVNKREFICPGNKDCPVNKGVRCACRYCRLQKCLAVGMDKNSIQNDRDRIGYTKRKRRHDDGKTENDSSNDGDNAGRTSRSCSPGDIKESKLDLAALDPIAEKLTTLENNFTLLLSRCSNLKVYDTLEEALNAPSKLMQPIDCDWDDPVVIAHKADEKMPFWRQRLIALYVDWAKTFSTFRALPYTDKVAIVTNHASSFMIMCEAFRTPEHIKSKSSEVSEIVNTSGSGSSRVPSEACSSISGGIFDEFDELSNMPSINEGIIFNQPSTSTRTNFDERPIKLEPSESPDHRAEMIRLPTEYGSLPADYASWIPKDYGHPQAGHEGKPDVHNFFDPRHFCEGRPASCSFSERSMKTANLNVPKSNSHKGHSVSLSGITPVLAMMIDLVMKPFRQLNFSTTEFALLQAIMFFDPDTEGLDFASQRNVIAEQKKLLAVLYRHLLKSYSLDAANERYSSILLRIPTIRRAAAKKNESLQVLDMLQMHEMNSLVKETSLGPRPTAVQKMMGIAGAATGLNTLFTS</sequence>
<evidence type="ECO:0000259" key="14">
    <source>
        <dbReference type="PROSITE" id="PS51843"/>
    </source>
</evidence>
<dbReference type="SUPFAM" id="SSF48508">
    <property type="entry name" value="Nuclear receptor ligand-binding domain"/>
    <property type="match status" value="1"/>
</dbReference>
<dbReference type="InterPro" id="IPR049636">
    <property type="entry name" value="HNF4-like_DBD"/>
</dbReference>